<dbReference type="GO" id="GO:0008168">
    <property type="term" value="F:methyltransferase activity"/>
    <property type="evidence" value="ECO:0007669"/>
    <property type="project" value="TreeGrafter"/>
</dbReference>
<proteinExistence type="inferred from homology"/>
<protein>
    <recommendedName>
        <fullName evidence="4">Methyltransferase domain-containing protein</fullName>
    </recommendedName>
</protein>
<dbReference type="Pfam" id="PF13489">
    <property type="entry name" value="Methyltransf_23"/>
    <property type="match status" value="1"/>
</dbReference>
<dbReference type="CDD" id="cd02440">
    <property type="entry name" value="AdoMet_MTases"/>
    <property type="match status" value="1"/>
</dbReference>
<comment type="caution">
    <text evidence="2">The sequence shown here is derived from an EMBL/GenBank/DDBJ whole genome shotgun (WGS) entry which is preliminary data.</text>
</comment>
<dbReference type="Gene3D" id="3.40.50.150">
    <property type="entry name" value="Vaccinia Virus protein VP39"/>
    <property type="match status" value="1"/>
</dbReference>
<accession>A0A0F4Z7U6</accession>
<sequence>MVVSNPNDVSKPPPTPSQFYIPITAPIPSQWVPNDNSSIASHDSFISGLEAGDADDFDSREFDVESYEVDLSSVVMRHEFENGRRFHKFRHGRYPLPNDDEEQERDTLKHALLLELTNGRLFYAPLMQEPQRIIDLGCGTGRWAMEVGEAYPGAEVIGVDLSPIMPEWLPPNVRFMVDDIEDEMWLHGNNFDLVHSRHVMPLVRSPETILRNSFKSIAPGGFIECTEFDGFLLCNDGTMPDDHPPKRFLELVADSMKHFGADWTIGSRLMPYIQAAGFVNVEKRTIPIPVGRWAKTRHQRLAGLYMKEILAELFIATKSRALPKLGYTQESLDELTAEAIDGLENYRIHAYINVSFYTGQKPLQ</sequence>
<evidence type="ECO:0000313" key="2">
    <source>
        <dbReference type="EMBL" id="KKA26415.1"/>
    </source>
</evidence>
<evidence type="ECO:0000313" key="3">
    <source>
        <dbReference type="Proteomes" id="UP000033483"/>
    </source>
</evidence>
<dbReference type="PANTHER" id="PTHR43591">
    <property type="entry name" value="METHYLTRANSFERASE"/>
    <property type="match status" value="1"/>
</dbReference>
<name>A0A0F4Z7U6_9PEZI</name>
<reference evidence="2 3" key="1">
    <citation type="submission" date="2015-03" db="EMBL/GenBank/DDBJ databases">
        <authorList>
            <person name="Radwan O."/>
            <person name="Al-Naeli F.A."/>
            <person name="Rendon G.A."/>
            <person name="Fields C."/>
        </authorList>
    </citation>
    <scope>NUCLEOTIDE SEQUENCE [LARGE SCALE GENOMIC DNA]</scope>
    <source>
        <strain evidence="2">CR-DP1</strain>
    </source>
</reference>
<dbReference type="OrthoDB" id="184880at2759"/>
<evidence type="ECO:0000256" key="1">
    <source>
        <dbReference type="ARBA" id="ARBA00038158"/>
    </source>
</evidence>
<gene>
    <name evidence="2" type="ORF">TD95_000158</name>
</gene>
<dbReference type="AlphaFoldDB" id="A0A0F4Z7U6"/>
<dbReference type="InterPro" id="IPR029063">
    <property type="entry name" value="SAM-dependent_MTases_sf"/>
</dbReference>
<dbReference type="SUPFAM" id="SSF53335">
    <property type="entry name" value="S-adenosyl-L-methionine-dependent methyltransferases"/>
    <property type="match status" value="1"/>
</dbReference>
<organism evidence="2 3">
    <name type="scientific">Thielaviopsis punctulata</name>
    <dbReference type="NCBI Taxonomy" id="72032"/>
    <lineage>
        <taxon>Eukaryota</taxon>
        <taxon>Fungi</taxon>
        <taxon>Dikarya</taxon>
        <taxon>Ascomycota</taxon>
        <taxon>Pezizomycotina</taxon>
        <taxon>Sordariomycetes</taxon>
        <taxon>Hypocreomycetidae</taxon>
        <taxon>Microascales</taxon>
        <taxon>Ceratocystidaceae</taxon>
        <taxon>Thielaviopsis</taxon>
    </lineage>
</organism>
<keyword evidence="3" id="KW-1185">Reference proteome</keyword>
<dbReference type="Proteomes" id="UP000033483">
    <property type="component" value="Unassembled WGS sequence"/>
</dbReference>
<comment type="similarity">
    <text evidence="1">Belongs to the methyltransferase superfamily. LaeA methyltransferase family.</text>
</comment>
<dbReference type="PANTHER" id="PTHR43591:SF24">
    <property type="entry name" value="2-METHOXY-6-POLYPRENYL-1,4-BENZOQUINOL METHYLASE, MITOCHONDRIAL"/>
    <property type="match status" value="1"/>
</dbReference>
<dbReference type="EMBL" id="LAEV01002192">
    <property type="protein sequence ID" value="KKA26415.1"/>
    <property type="molecule type" value="Genomic_DNA"/>
</dbReference>
<evidence type="ECO:0008006" key="4">
    <source>
        <dbReference type="Google" id="ProtNLM"/>
    </source>
</evidence>